<dbReference type="Gene3D" id="4.10.400.10">
    <property type="entry name" value="Low-density Lipoprotein Receptor"/>
    <property type="match status" value="1"/>
</dbReference>
<evidence type="ECO:0000256" key="2">
    <source>
        <dbReference type="PROSITE-ProRule" id="PRU00124"/>
    </source>
</evidence>
<dbReference type="PROSITE" id="PS50068">
    <property type="entry name" value="LDLRA_2"/>
    <property type="match status" value="1"/>
</dbReference>
<sequence>MHAEYSLVNYEISYHCVPVIADVEPPSCSQGEFQCAFPRCVRQEFRCDGDDDCGDWSDEDDCPKVDGNCGTGEF</sequence>
<accession>A0AAD8ESJ6</accession>
<proteinExistence type="predicted"/>
<comment type="caution">
    <text evidence="3">The sequence shown here is derived from an EMBL/GenBank/DDBJ whole genome shotgun (WGS) entry which is preliminary data.</text>
</comment>
<reference evidence="3" key="1">
    <citation type="journal article" date="2023" name="IScience">
        <title>Live-bearing cockroach genome reveals convergent evolutionary mechanisms linked to viviparity in insects and beyond.</title>
        <authorList>
            <person name="Fouks B."/>
            <person name="Harrison M.C."/>
            <person name="Mikhailova A.A."/>
            <person name="Marchal E."/>
            <person name="English S."/>
            <person name="Carruthers M."/>
            <person name="Jennings E.C."/>
            <person name="Chiamaka E.L."/>
            <person name="Frigard R.A."/>
            <person name="Pippel M."/>
            <person name="Attardo G.M."/>
            <person name="Benoit J.B."/>
            <person name="Bornberg-Bauer E."/>
            <person name="Tobe S.S."/>
        </authorList>
    </citation>
    <scope>NUCLEOTIDE SEQUENCE</scope>
    <source>
        <strain evidence="3">Stay&amp;Tobe</strain>
    </source>
</reference>
<dbReference type="InterPro" id="IPR002172">
    <property type="entry name" value="LDrepeatLR_classA_rpt"/>
</dbReference>
<feature type="disulfide bond" evidence="2">
    <location>
        <begin position="35"/>
        <end position="53"/>
    </location>
</feature>
<name>A0AAD8ESJ6_DIPPU</name>
<feature type="disulfide bond" evidence="2">
    <location>
        <begin position="47"/>
        <end position="62"/>
    </location>
</feature>
<keyword evidence="1 2" id="KW-1015">Disulfide bond</keyword>
<dbReference type="Pfam" id="PF00057">
    <property type="entry name" value="Ldl_recept_a"/>
    <property type="match status" value="1"/>
</dbReference>
<organism evidence="3 4">
    <name type="scientific">Diploptera punctata</name>
    <name type="common">Pacific beetle cockroach</name>
    <dbReference type="NCBI Taxonomy" id="6984"/>
    <lineage>
        <taxon>Eukaryota</taxon>
        <taxon>Metazoa</taxon>
        <taxon>Ecdysozoa</taxon>
        <taxon>Arthropoda</taxon>
        <taxon>Hexapoda</taxon>
        <taxon>Insecta</taxon>
        <taxon>Pterygota</taxon>
        <taxon>Neoptera</taxon>
        <taxon>Polyneoptera</taxon>
        <taxon>Dictyoptera</taxon>
        <taxon>Blattodea</taxon>
        <taxon>Blaberoidea</taxon>
        <taxon>Blaberidae</taxon>
        <taxon>Diplopterinae</taxon>
        <taxon>Diploptera</taxon>
    </lineage>
</organism>
<dbReference type="InterPro" id="IPR023415">
    <property type="entry name" value="LDLR_class-A_CS"/>
</dbReference>
<dbReference type="AlphaFoldDB" id="A0AAD8ESJ6"/>
<evidence type="ECO:0000256" key="1">
    <source>
        <dbReference type="ARBA" id="ARBA00023157"/>
    </source>
</evidence>
<dbReference type="SUPFAM" id="SSF57424">
    <property type="entry name" value="LDL receptor-like module"/>
    <property type="match status" value="1"/>
</dbReference>
<keyword evidence="4" id="KW-1185">Reference proteome</keyword>
<feature type="disulfide bond" evidence="2">
    <location>
        <begin position="28"/>
        <end position="40"/>
    </location>
</feature>
<dbReference type="PROSITE" id="PS01209">
    <property type="entry name" value="LDLRA_1"/>
    <property type="match status" value="1"/>
</dbReference>
<evidence type="ECO:0000313" key="3">
    <source>
        <dbReference type="EMBL" id="KAJ9600524.1"/>
    </source>
</evidence>
<dbReference type="Proteomes" id="UP001233999">
    <property type="component" value="Unassembled WGS sequence"/>
</dbReference>
<dbReference type="SMART" id="SM00192">
    <property type="entry name" value="LDLa"/>
    <property type="match status" value="1"/>
</dbReference>
<evidence type="ECO:0000313" key="4">
    <source>
        <dbReference type="Proteomes" id="UP001233999"/>
    </source>
</evidence>
<reference evidence="3" key="2">
    <citation type="submission" date="2023-05" db="EMBL/GenBank/DDBJ databases">
        <authorList>
            <person name="Fouks B."/>
        </authorList>
    </citation>
    <scope>NUCLEOTIDE SEQUENCE</scope>
    <source>
        <strain evidence="3">Stay&amp;Tobe</strain>
        <tissue evidence="3">Testes</tissue>
    </source>
</reference>
<dbReference type="EMBL" id="JASPKZ010000387">
    <property type="protein sequence ID" value="KAJ9600524.1"/>
    <property type="molecule type" value="Genomic_DNA"/>
</dbReference>
<protein>
    <submittedName>
        <fullName evidence="3">Uncharacterized protein</fullName>
    </submittedName>
</protein>
<feature type="non-terminal residue" evidence="3">
    <location>
        <position position="74"/>
    </location>
</feature>
<gene>
    <name evidence="3" type="ORF">L9F63_026337</name>
</gene>
<dbReference type="InterPro" id="IPR036055">
    <property type="entry name" value="LDL_receptor-like_sf"/>
</dbReference>